<dbReference type="PROSITE" id="PS01087">
    <property type="entry name" value="RADICAL_ACTIVATING"/>
    <property type="match status" value="1"/>
</dbReference>
<evidence type="ECO:0000259" key="13">
    <source>
        <dbReference type="PROSITE" id="PS51918"/>
    </source>
</evidence>
<keyword evidence="15" id="KW-1185">Reference proteome</keyword>
<dbReference type="Proteomes" id="UP000234335">
    <property type="component" value="Unassembled WGS sequence"/>
</dbReference>
<gene>
    <name evidence="14" type="primary">nrdG</name>
    <name evidence="14" type="ORF">CYJ34_04650</name>
</gene>
<evidence type="ECO:0000313" key="15">
    <source>
        <dbReference type="Proteomes" id="UP000234335"/>
    </source>
</evidence>
<dbReference type="EC" id="1.97.1.-" evidence="12"/>
<evidence type="ECO:0000256" key="4">
    <source>
        <dbReference type="ARBA" id="ARBA00014281"/>
    </source>
</evidence>
<accession>A0A2I1MAB4</accession>
<protein>
    <recommendedName>
        <fullName evidence="4 12">Anaerobic ribonucleoside-triphosphate reductase-activating protein</fullName>
        <ecNumber evidence="12">1.97.1.-</ecNumber>
    </recommendedName>
</protein>
<dbReference type="PANTHER" id="PTHR30352">
    <property type="entry name" value="PYRUVATE FORMATE-LYASE-ACTIVATING ENZYME"/>
    <property type="match status" value="1"/>
</dbReference>
<keyword evidence="6" id="KW-0949">S-adenosyl-L-methionine</keyword>
<dbReference type="InterPro" id="IPR007197">
    <property type="entry name" value="rSAM"/>
</dbReference>
<dbReference type="GO" id="GO:0051539">
    <property type="term" value="F:4 iron, 4 sulfur cluster binding"/>
    <property type="evidence" value="ECO:0007669"/>
    <property type="project" value="UniProtKB-KW"/>
</dbReference>
<keyword evidence="9" id="KW-0408">Iron</keyword>
<dbReference type="NCBIfam" id="TIGR02491">
    <property type="entry name" value="NrdG"/>
    <property type="match status" value="1"/>
</dbReference>
<proteinExistence type="inferred from homology"/>
<dbReference type="SFLD" id="SFLDF00299">
    <property type="entry name" value="anaerobic_ribonucleoside-triph"/>
    <property type="match status" value="1"/>
</dbReference>
<comment type="catalytic activity">
    <reaction evidence="11">
        <text>glycyl-[protein] + reduced [flavodoxin] + S-adenosyl-L-methionine = glycin-2-yl radical-[protein] + semiquinone [flavodoxin] + 5'-deoxyadenosine + L-methionine + H(+)</text>
        <dbReference type="Rhea" id="RHEA:61976"/>
        <dbReference type="Rhea" id="RHEA-COMP:10622"/>
        <dbReference type="Rhea" id="RHEA-COMP:14480"/>
        <dbReference type="Rhea" id="RHEA-COMP:15993"/>
        <dbReference type="Rhea" id="RHEA-COMP:15994"/>
        <dbReference type="ChEBI" id="CHEBI:15378"/>
        <dbReference type="ChEBI" id="CHEBI:17319"/>
        <dbReference type="ChEBI" id="CHEBI:29947"/>
        <dbReference type="ChEBI" id="CHEBI:32722"/>
        <dbReference type="ChEBI" id="CHEBI:57618"/>
        <dbReference type="ChEBI" id="CHEBI:57844"/>
        <dbReference type="ChEBI" id="CHEBI:59789"/>
        <dbReference type="ChEBI" id="CHEBI:140311"/>
    </reaction>
</comment>
<keyword evidence="5" id="KW-0004">4Fe-4S</keyword>
<dbReference type="GO" id="GO:0046872">
    <property type="term" value="F:metal ion binding"/>
    <property type="evidence" value="ECO:0007669"/>
    <property type="project" value="UniProtKB-KW"/>
</dbReference>
<sequence length="165" mass="18821">MRYGQIRQYDIANGPGIRTSIFVTGCSLKCKNCFNKDYQDPNYGNLWTEENTLQIVNYLKKDEISGLTILGGEPFENAIDLIEIIKKIKEQIDKPIWIYSGYIYEILIKDPIHKKLLEEVDVLVDGPFIDSLKDLTLKFKGSSNQRIIDVNASLANNSIILLNGY</sequence>
<comment type="caution">
    <text evidence="14">The sequence shown here is derived from an EMBL/GenBank/DDBJ whole genome shotgun (WGS) entry which is preliminary data.</text>
</comment>
<evidence type="ECO:0000256" key="9">
    <source>
        <dbReference type="ARBA" id="ARBA00023004"/>
    </source>
</evidence>
<feature type="domain" description="Radical SAM core" evidence="13">
    <location>
        <begin position="12"/>
        <end position="165"/>
    </location>
</feature>
<dbReference type="InterPro" id="IPR001989">
    <property type="entry name" value="Radical_activat_CS"/>
</dbReference>
<evidence type="ECO:0000256" key="5">
    <source>
        <dbReference type="ARBA" id="ARBA00022485"/>
    </source>
</evidence>
<evidence type="ECO:0000256" key="1">
    <source>
        <dbReference type="ARBA" id="ARBA00001966"/>
    </source>
</evidence>
<comment type="similarity">
    <text evidence="3 12">Belongs to the organic radical-activating enzymes family.</text>
</comment>
<dbReference type="PROSITE" id="PS51918">
    <property type="entry name" value="RADICAL_SAM"/>
    <property type="match status" value="1"/>
</dbReference>
<dbReference type="SFLD" id="SFLDG01063">
    <property type="entry name" value="activating_enzymes__group_1"/>
    <property type="match status" value="1"/>
</dbReference>
<evidence type="ECO:0000256" key="7">
    <source>
        <dbReference type="ARBA" id="ARBA00022723"/>
    </source>
</evidence>
<dbReference type="Pfam" id="PF13353">
    <property type="entry name" value="Fer4_12"/>
    <property type="match status" value="1"/>
</dbReference>
<dbReference type="GO" id="GO:0004748">
    <property type="term" value="F:ribonucleoside-diphosphate reductase activity, thioredoxin disulfide as acceptor"/>
    <property type="evidence" value="ECO:0007669"/>
    <property type="project" value="TreeGrafter"/>
</dbReference>
<dbReference type="EMBL" id="PKGS01000002">
    <property type="protein sequence ID" value="PKZ17076.1"/>
    <property type="molecule type" value="Genomic_DNA"/>
</dbReference>
<comment type="function">
    <text evidence="2 12">Activation of anaerobic ribonucleoside-triphosphate reductase under anaerobic conditions by generation of an organic free radical, using S-adenosylmethionine and reduced flavodoxin as cosubstrates to produce 5'-deoxy-adenosine.</text>
</comment>
<dbReference type="SFLD" id="SFLDG01066">
    <property type="entry name" value="organic_radical-activating_enz"/>
    <property type="match status" value="1"/>
</dbReference>
<comment type="cofactor">
    <cofactor evidence="1">
        <name>[4Fe-4S] cluster</name>
        <dbReference type="ChEBI" id="CHEBI:49883"/>
    </cofactor>
</comment>
<dbReference type="SFLD" id="SFLDS00029">
    <property type="entry name" value="Radical_SAM"/>
    <property type="match status" value="1"/>
</dbReference>
<name>A0A2I1MAB4_9FIRM</name>
<dbReference type="SUPFAM" id="SSF102114">
    <property type="entry name" value="Radical SAM enzymes"/>
    <property type="match status" value="1"/>
</dbReference>
<evidence type="ECO:0000256" key="10">
    <source>
        <dbReference type="ARBA" id="ARBA00023014"/>
    </source>
</evidence>
<evidence type="ECO:0000256" key="8">
    <source>
        <dbReference type="ARBA" id="ARBA00023002"/>
    </source>
</evidence>
<dbReference type="Gene3D" id="3.20.20.70">
    <property type="entry name" value="Aldolase class I"/>
    <property type="match status" value="1"/>
</dbReference>
<evidence type="ECO:0000256" key="6">
    <source>
        <dbReference type="ARBA" id="ARBA00022691"/>
    </source>
</evidence>
<evidence type="ECO:0000256" key="2">
    <source>
        <dbReference type="ARBA" id="ARBA00003852"/>
    </source>
</evidence>
<evidence type="ECO:0000313" key="14">
    <source>
        <dbReference type="EMBL" id="PKZ17076.1"/>
    </source>
</evidence>
<dbReference type="InterPro" id="IPR013785">
    <property type="entry name" value="Aldolase_TIM"/>
</dbReference>
<reference evidence="14 15" key="1">
    <citation type="submission" date="2017-12" db="EMBL/GenBank/DDBJ databases">
        <title>Phylogenetic diversity of female urinary microbiome.</title>
        <authorList>
            <person name="Thomas-White K."/>
            <person name="Wolfe A.J."/>
        </authorList>
    </citation>
    <scope>NUCLEOTIDE SEQUENCE [LARGE SCALE GENOMIC DNA]</scope>
    <source>
        <strain evidence="14 15">UMB0119</strain>
    </source>
</reference>
<dbReference type="InterPro" id="IPR012837">
    <property type="entry name" value="NrdG"/>
</dbReference>
<dbReference type="CDD" id="cd01335">
    <property type="entry name" value="Radical_SAM"/>
    <property type="match status" value="1"/>
</dbReference>
<dbReference type="InterPro" id="IPR034457">
    <property type="entry name" value="Organic_radical-activating"/>
</dbReference>
<dbReference type="PANTHER" id="PTHR30352:SF2">
    <property type="entry name" value="ANAEROBIC RIBONUCLEOSIDE-TRIPHOSPHATE REDUCTASE-ACTIVATING PROTEIN"/>
    <property type="match status" value="1"/>
</dbReference>
<dbReference type="AlphaFoldDB" id="A0A2I1MAB4"/>
<organism evidence="14 15">
    <name type="scientific">Anaerococcus octavius</name>
    <dbReference type="NCBI Taxonomy" id="54007"/>
    <lineage>
        <taxon>Bacteria</taxon>
        <taxon>Bacillati</taxon>
        <taxon>Bacillota</taxon>
        <taxon>Tissierellia</taxon>
        <taxon>Tissierellales</taxon>
        <taxon>Peptoniphilaceae</taxon>
        <taxon>Anaerococcus</taxon>
    </lineage>
</organism>
<dbReference type="PIRSF" id="PIRSF000368">
    <property type="entry name" value="NrdG"/>
    <property type="match status" value="1"/>
</dbReference>
<evidence type="ECO:0000256" key="11">
    <source>
        <dbReference type="ARBA" id="ARBA00047365"/>
    </source>
</evidence>
<dbReference type="RefSeq" id="WP_101540147.1">
    <property type="nucleotide sequence ID" value="NZ_CALTZC010000032.1"/>
</dbReference>
<keyword evidence="8 12" id="KW-0560">Oxidoreductase</keyword>
<keyword evidence="10" id="KW-0411">Iron-sulfur</keyword>
<evidence type="ECO:0000256" key="12">
    <source>
        <dbReference type="PIRNR" id="PIRNR000368"/>
    </source>
</evidence>
<keyword evidence="7" id="KW-0479">Metal-binding</keyword>
<evidence type="ECO:0000256" key="3">
    <source>
        <dbReference type="ARBA" id="ARBA00009777"/>
    </source>
</evidence>
<dbReference type="GO" id="GO:0043365">
    <property type="term" value="F:[formate-C-acetyltransferase]-activating enzyme activity"/>
    <property type="evidence" value="ECO:0007669"/>
    <property type="project" value="InterPro"/>
</dbReference>
<dbReference type="InterPro" id="IPR058240">
    <property type="entry name" value="rSAM_sf"/>
</dbReference>